<keyword evidence="3" id="KW-1185">Reference proteome</keyword>
<gene>
    <name evidence="2" type="ORF">BS47DRAFT_1369096</name>
</gene>
<dbReference type="EMBL" id="MU129273">
    <property type="protein sequence ID" value="KAF9504024.1"/>
    <property type="molecule type" value="Genomic_DNA"/>
</dbReference>
<evidence type="ECO:0000313" key="2">
    <source>
        <dbReference type="EMBL" id="KAF9504024.1"/>
    </source>
</evidence>
<organism evidence="2 3">
    <name type="scientific">Hydnum rufescens UP504</name>
    <dbReference type="NCBI Taxonomy" id="1448309"/>
    <lineage>
        <taxon>Eukaryota</taxon>
        <taxon>Fungi</taxon>
        <taxon>Dikarya</taxon>
        <taxon>Basidiomycota</taxon>
        <taxon>Agaricomycotina</taxon>
        <taxon>Agaricomycetes</taxon>
        <taxon>Cantharellales</taxon>
        <taxon>Hydnaceae</taxon>
        <taxon>Hydnum</taxon>
    </lineage>
</organism>
<evidence type="ECO:0000313" key="3">
    <source>
        <dbReference type="Proteomes" id="UP000886523"/>
    </source>
</evidence>
<proteinExistence type="predicted"/>
<comment type="caution">
    <text evidence="2">The sequence shown here is derived from an EMBL/GenBank/DDBJ whole genome shotgun (WGS) entry which is preliminary data.</text>
</comment>
<dbReference type="AlphaFoldDB" id="A0A9P6DM98"/>
<dbReference type="Proteomes" id="UP000886523">
    <property type="component" value="Unassembled WGS sequence"/>
</dbReference>
<name>A0A9P6DM98_9AGAM</name>
<feature type="compositionally biased region" description="Polar residues" evidence="1">
    <location>
        <begin position="65"/>
        <end position="77"/>
    </location>
</feature>
<feature type="region of interest" description="Disordered" evidence="1">
    <location>
        <begin position="1"/>
        <end position="22"/>
    </location>
</feature>
<reference evidence="2" key="1">
    <citation type="journal article" date="2020" name="Nat. Commun.">
        <title>Large-scale genome sequencing of mycorrhizal fungi provides insights into the early evolution of symbiotic traits.</title>
        <authorList>
            <person name="Miyauchi S."/>
            <person name="Kiss E."/>
            <person name="Kuo A."/>
            <person name="Drula E."/>
            <person name="Kohler A."/>
            <person name="Sanchez-Garcia M."/>
            <person name="Morin E."/>
            <person name="Andreopoulos B."/>
            <person name="Barry K.W."/>
            <person name="Bonito G."/>
            <person name="Buee M."/>
            <person name="Carver A."/>
            <person name="Chen C."/>
            <person name="Cichocki N."/>
            <person name="Clum A."/>
            <person name="Culley D."/>
            <person name="Crous P.W."/>
            <person name="Fauchery L."/>
            <person name="Girlanda M."/>
            <person name="Hayes R.D."/>
            <person name="Keri Z."/>
            <person name="LaButti K."/>
            <person name="Lipzen A."/>
            <person name="Lombard V."/>
            <person name="Magnuson J."/>
            <person name="Maillard F."/>
            <person name="Murat C."/>
            <person name="Nolan M."/>
            <person name="Ohm R.A."/>
            <person name="Pangilinan J."/>
            <person name="Pereira M.F."/>
            <person name="Perotto S."/>
            <person name="Peter M."/>
            <person name="Pfister S."/>
            <person name="Riley R."/>
            <person name="Sitrit Y."/>
            <person name="Stielow J.B."/>
            <person name="Szollosi G."/>
            <person name="Zifcakova L."/>
            <person name="Stursova M."/>
            <person name="Spatafora J.W."/>
            <person name="Tedersoo L."/>
            <person name="Vaario L.M."/>
            <person name="Yamada A."/>
            <person name="Yan M."/>
            <person name="Wang P."/>
            <person name="Xu J."/>
            <person name="Bruns T."/>
            <person name="Baldrian P."/>
            <person name="Vilgalys R."/>
            <person name="Dunand C."/>
            <person name="Henrissat B."/>
            <person name="Grigoriev I.V."/>
            <person name="Hibbett D."/>
            <person name="Nagy L.G."/>
            <person name="Martin F.M."/>
        </authorList>
    </citation>
    <scope>NUCLEOTIDE SEQUENCE</scope>
    <source>
        <strain evidence="2">UP504</strain>
    </source>
</reference>
<feature type="region of interest" description="Disordered" evidence="1">
    <location>
        <begin position="65"/>
        <end position="93"/>
    </location>
</feature>
<protein>
    <submittedName>
        <fullName evidence="2">Uncharacterized protein</fullName>
    </submittedName>
</protein>
<sequence length="151" mass="16946">MATGQMVTPDNMTDGNAPNSNMPNDNVIDNDMPNEWPKEPHTHCGRCVVLYKKTMNRTDTHQMKTAIQTPSPRNNSPPHEHMPDGNPCTKGYMANEHYAGKGLPMKDMKQCRANEWPMNHTPTVVDLGLEPCMNPQHKPCNLNPMTQNPVT</sequence>
<accession>A0A9P6DM98</accession>
<evidence type="ECO:0000256" key="1">
    <source>
        <dbReference type="SAM" id="MobiDB-lite"/>
    </source>
</evidence>